<gene>
    <name evidence="3" type="ORF">DNTS_020275</name>
</gene>
<evidence type="ECO:0000313" key="3">
    <source>
        <dbReference type="EMBL" id="TRY83398.1"/>
    </source>
</evidence>
<feature type="region of interest" description="Disordered" evidence="1">
    <location>
        <begin position="912"/>
        <end position="979"/>
    </location>
</feature>
<keyword evidence="4" id="KW-1185">Reference proteome</keyword>
<feature type="region of interest" description="Disordered" evidence="1">
    <location>
        <begin position="756"/>
        <end position="852"/>
    </location>
</feature>
<evidence type="ECO:0000256" key="2">
    <source>
        <dbReference type="SAM" id="Phobius"/>
    </source>
</evidence>
<feature type="compositionally biased region" description="Basic and acidic residues" evidence="1">
    <location>
        <begin position="826"/>
        <end position="836"/>
    </location>
</feature>
<dbReference type="PANTHER" id="PTHR21590:SF3">
    <property type="entry name" value="UPF0606 PROTEIN KIAA1549L"/>
    <property type="match status" value="1"/>
</dbReference>
<evidence type="ECO:0000313" key="4">
    <source>
        <dbReference type="Proteomes" id="UP000316079"/>
    </source>
</evidence>
<feature type="transmembrane region" description="Helical" evidence="2">
    <location>
        <begin position="672"/>
        <end position="696"/>
    </location>
</feature>
<dbReference type="Proteomes" id="UP000316079">
    <property type="component" value="Unassembled WGS sequence"/>
</dbReference>
<feature type="compositionally biased region" description="Polar residues" evidence="1">
    <location>
        <begin position="186"/>
        <end position="206"/>
    </location>
</feature>
<feature type="region of interest" description="Disordered" evidence="1">
    <location>
        <begin position="1333"/>
        <end position="1353"/>
    </location>
</feature>
<keyword evidence="2" id="KW-0472">Membrane</keyword>
<feature type="compositionally biased region" description="Basic residues" evidence="1">
    <location>
        <begin position="952"/>
        <end position="965"/>
    </location>
</feature>
<sequence length="1383" mass="150942">MQWCFDQTKSNQPKVEVLKNPPAPPPVLALLPCQTGVFQFTLQALPPGLLRARSLPLSAACLVVWRLLQGVADPAPFSPPALEQDDASGSSPSSMHLLGTFLMTDRNPATVVQSGLKGLSKDAREEPAFSSIFTLIASTAQKPPEAPGDAAGHEIETRPRPSNKSSNSFPSSVPVSNQSNTDSTKRTGTVASARSTSADPNHQTKNSGRRSPEPRAPSNRSSASVVHQERTFVAATAAQSQSTTSNTATTASTPFITTKTTSAAKRRSKTVVRTTTTGLPDSPKTTPRARSASTAQTAKPGSSRSTIGPPLAAATEAMTIRCNITDRMWIKTVLSVQLRRSRLDSILKQNLPRGFTQALKKALNDSRVQATLESISSVPNVTVGYYVTSGEMVYTPSVVVEALGVYGIERLMADVRQFVPLVQAVRIPAVPWRTSPNVSLMLKTGPADDVRSCRFNQMMERRLENAFEEAEAIVMNSHSSLSVQALGSPAVSLMYVVYNGSVALNGTAASTLLSHLTAELVGYFLFYPPLITAEPLEYHNLNTSIETRLFWIVTVIQDVSNSSLEAQYQSFASLMEERLAEIFMVVHQQGVRFKRATTVGSYTVQMVRIRRVHGPKNPAEMTYYVQQSGSPLLGASAAKLLNTVDSQTMALTLGYFVQLQAEAVVKNPPNNLWIIAAVLAPIAVVTLIIIIITIILCHKNKSEYKADSVGSYNPRVKTGYWRDVGYYPQPVQGFDYAKQHLGRQGSDDQALQVTQDTNVPPHPIKDAPLSLEKPSRQDGSVSKKSLNSVMRKRLPSEDGSVISSESVKEVSGKGSSVRKATAQKKPSKEESRKSHESDDDDDGAGHYDSSSGSLQLISIKPTAAPTTFPHAASSERSQESAVFNGEVNLALKQKSDIEHYRNKLRLKARKKGYYDFPSGQGKALSQRPPGGPREHSVAQEQEEDDRGSTYVKQHRRPSQPSHRSRQSLNSPSPGGTEMDLLVMRERPRKGIRNSGYDTEPEILEETDVDHLIGRHYFGCGRHIKGQSETSTLSSQPSIDEVRHQMHLLLEEAFSLASAGRCSSSRTHHQLQLPPLGPWGLGPLVPYTEVLPNAPGTVGRAQGGLQWVPAHRSADPYQCSLGRQAFRFTQLPEMSPASPPPPVPPRTGAPPESSLARSELPSLCHLLIWVQTLIARSPQSRLNVVVSRICLTTEQPSKQPTPPPATQSVSSSSSTHLHSERGVCLTGCEALVQLLSQYHMRRNPMTAVYAIPAARPGHSGYFISTPPSSYHSPSWMSYPPEPEDVSPQWAESVRMDPVFHTITHQRPMPLPGYAEAFPHPHYPQGSPLLWHRRQAPRDDPEQPQQSLADSGDLSSLSTSALVKAIRQEVAKLAQKQTDMFDFQV</sequence>
<dbReference type="STRING" id="623744.A0A553Q0E0"/>
<comment type="caution">
    <text evidence="3">The sequence shown here is derived from an EMBL/GenBank/DDBJ whole genome shotgun (WGS) entry which is preliminary data.</text>
</comment>
<dbReference type="Pfam" id="PF12877">
    <property type="entry name" value="KIAA1549"/>
    <property type="match status" value="1"/>
</dbReference>
<accession>A0A553Q0E0</accession>
<feature type="compositionally biased region" description="Polar residues" evidence="1">
    <location>
        <begin position="777"/>
        <end position="788"/>
    </location>
</feature>
<feature type="compositionally biased region" description="Low complexity" evidence="1">
    <location>
        <begin position="160"/>
        <end position="180"/>
    </location>
</feature>
<feature type="compositionally biased region" description="Polar residues" evidence="1">
    <location>
        <begin position="291"/>
        <end position="306"/>
    </location>
</feature>
<proteinExistence type="predicted"/>
<feature type="region of interest" description="Disordered" evidence="1">
    <location>
        <begin position="1131"/>
        <end position="1155"/>
    </location>
</feature>
<dbReference type="PANTHER" id="PTHR21590">
    <property type="entry name" value="SEA DOMAIN-CONTAINING PROTEIN"/>
    <property type="match status" value="1"/>
</dbReference>
<reference evidence="3 4" key="1">
    <citation type="journal article" date="2019" name="Sci. Data">
        <title>Hybrid genome assembly and annotation of Danionella translucida.</title>
        <authorList>
            <person name="Kadobianskyi M."/>
            <person name="Schulze L."/>
            <person name="Schuelke M."/>
            <person name="Judkewitz B."/>
        </authorList>
    </citation>
    <scope>NUCLEOTIDE SEQUENCE [LARGE SCALE GENOMIC DNA]</scope>
    <source>
        <strain evidence="3 4">Bolton</strain>
    </source>
</reference>
<evidence type="ECO:0000256" key="1">
    <source>
        <dbReference type="SAM" id="MobiDB-lite"/>
    </source>
</evidence>
<feature type="region of interest" description="Disordered" evidence="1">
    <location>
        <begin position="140"/>
        <end position="226"/>
    </location>
</feature>
<protein>
    <submittedName>
        <fullName evidence="3">Uncharacterized protein</fullName>
    </submittedName>
</protein>
<feature type="compositionally biased region" description="Pro residues" evidence="1">
    <location>
        <begin position="1136"/>
        <end position="1147"/>
    </location>
</feature>
<feature type="region of interest" description="Disordered" evidence="1">
    <location>
        <begin position="1193"/>
        <end position="1214"/>
    </location>
</feature>
<keyword evidence="2" id="KW-0812">Transmembrane</keyword>
<keyword evidence="2" id="KW-1133">Transmembrane helix</keyword>
<feature type="compositionally biased region" description="Low complexity" evidence="1">
    <location>
        <begin position="1205"/>
        <end position="1214"/>
    </location>
</feature>
<name>A0A553Q0E0_9TELE</name>
<feature type="region of interest" description="Disordered" evidence="1">
    <location>
        <begin position="258"/>
        <end position="310"/>
    </location>
</feature>
<dbReference type="OrthoDB" id="9939624at2759"/>
<dbReference type="EMBL" id="SRMA01026478">
    <property type="protein sequence ID" value="TRY83398.1"/>
    <property type="molecule type" value="Genomic_DNA"/>
</dbReference>
<dbReference type="InterPro" id="IPR024606">
    <property type="entry name" value="KIAA1549"/>
</dbReference>
<organism evidence="3 4">
    <name type="scientific">Danionella cerebrum</name>
    <dbReference type="NCBI Taxonomy" id="2873325"/>
    <lineage>
        <taxon>Eukaryota</taxon>
        <taxon>Metazoa</taxon>
        <taxon>Chordata</taxon>
        <taxon>Craniata</taxon>
        <taxon>Vertebrata</taxon>
        <taxon>Euteleostomi</taxon>
        <taxon>Actinopterygii</taxon>
        <taxon>Neopterygii</taxon>
        <taxon>Teleostei</taxon>
        <taxon>Ostariophysi</taxon>
        <taxon>Cypriniformes</taxon>
        <taxon>Danionidae</taxon>
        <taxon>Danioninae</taxon>
        <taxon>Danionella</taxon>
    </lineage>
</organism>